<dbReference type="Gene3D" id="2.60.120.260">
    <property type="entry name" value="Galactose-binding domain-like"/>
    <property type="match status" value="1"/>
</dbReference>
<dbReference type="InterPro" id="IPR005674">
    <property type="entry name" value="CocE/Ser_esterase"/>
</dbReference>
<dbReference type="Pfam" id="PF02129">
    <property type="entry name" value="Peptidase_S15"/>
    <property type="match status" value="1"/>
</dbReference>
<dbReference type="SMART" id="SM00939">
    <property type="entry name" value="PepX_C"/>
    <property type="match status" value="1"/>
</dbReference>
<dbReference type="InterPro" id="IPR029058">
    <property type="entry name" value="AB_hydrolase_fold"/>
</dbReference>
<evidence type="ECO:0000259" key="7">
    <source>
        <dbReference type="PROSITE" id="PS50893"/>
    </source>
</evidence>
<accession>A0A918UL27</accession>
<dbReference type="Pfam" id="PF00005">
    <property type="entry name" value="ABC_tran"/>
    <property type="match status" value="1"/>
</dbReference>
<dbReference type="Gene3D" id="3.40.50.1820">
    <property type="entry name" value="alpha/beta hydrolase"/>
    <property type="match status" value="1"/>
</dbReference>
<dbReference type="PANTHER" id="PTHR43335">
    <property type="entry name" value="ABC TRANSPORTER, ATP-BINDING PROTEIN"/>
    <property type="match status" value="1"/>
</dbReference>
<dbReference type="AlphaFoldDB" id="A0A918UL27"/>
<keyword evidence="4" id="KW-0378">Hydrolase</keyword>
<proteinExistence type="inferred from homology"/>
<dbReference type="PANTHER" id="PTHR43335:SF4">
    <property type="entry name" value="ABC TRANSPORTER, ATP-BINDING PROTEIN"/>
    <property type="match status" value="1"/>
</dbReference>
<feature type="domain" description="ABC transporter" evidence="7">
    <location>
        <begin position="586"/>
        <end position="816"/>
    </location>
</feature>
<dbReference type="Gene3D" id="3.40.50.300">
    <property type="entry name" value="P-loop containing nucleotide triphosphate hydrolases"/>
    <property type="match status" value="1"/>
</dbReference>
<dbReference type="NCBIfam" id="TIGR00976">
    <property type="entry name" value="CocE_NonD"/>
    <property type="match status" value="1"/>
</dbReference>
<dbReference type="InterPro" id="IPR008979">
    <property type="entry name" value="Galactose-bd-like_sf"/>
</dbReference>
<dbReference type="SMART" id="SM00382">
    <property type="entry name" value="AAA"/>
    <property type="match status" value="1"/>
</dbReference>
<evidence type="ECO:0000256" key="5">
    <source>
        <dbReference type="ARBA" id="ARBA00022840"/>
    </source>
</evidence>
<dbReference type="InterPro" id="IPR003439">
    <property type="entry name" value="ABC_transporter-like_ATP-bd"/>
</dbReference>
<dbReference type="Pfam" id="PF08530">
    <property type="entry name" value="PepX_C"/>
    <property type="match status" value="1"/>
</dbReference>
<dbReference type="InterPro" id="IPR003593">
    <property type="entry name" value="AAA+_ATPase"/>
</dbReference>
<reference evidence="8" key="1">
    <citation type="journal article" date="2014" name="Int. J. Syst. Evol. Microbiol.">
        <title>Complete genome sequence of Corynebacterium casei LMG S-19264T (=DSM 44701T), isolated from a smear-ripened cheese.</title>
        <authorList>
            <consortium name="US DOE Joint Genome Institute (JGI-PGF)"/>
            <person name="Walter F."/>
            <person name="Albersmeier A."/>
            <person name="Kalinowski J."/>
            <person name="Ruckert C."/>
        </authorList>
    </citation>
    <scope>NUCLEOTIDE SEQUENCE</scope>
    <source>
        <strain evidence="8">JCM 4815</strain>
    </source>
</reference>
<protein>
    <submittedName>
        <fullName evidence="8">ABC transporter ATP-binding protein</fullName>
    </submittedName>
</protein>
<dbReference type="SUPFAM" id="SSF52540">
    <property type="entry name" value="P-loop containing nucleoside triphosphate hydrolases"/>
    <property type="match status" value="1"/>
</dbReference>
<dbReference type="EMBL" id="BMVW01000008">
    <property type="protein sequence ID" value="GGZ17758.1"/>
    <property type="molecule type" value="Genomic_DNA"/>
</dbReference>
<reference evidence="8" key="2">
    <citation type="submission" date="2020-09" db="EMBL/GenBank/DDBJ databases">
        <authorList>
            <person name="Sun Q."/>
            <person name="Ohkuma M."/>
        </authorList>
    </citation>
    <scope>NUCLEOTIDE SEQUENCE</scope>
    <source>
        <strain evidence="8">JCM 4815</strain>
    </source>
</reference>
<evidence type="ECO:0000256" key="4">
    <source>
        <dbReference type="ARBA" id="ARBA00022801"/>
    </source>
</evidence>
<feature type="compositionally biased region" description="Basic and acidic residues" evidence="6">
    <location>
        <begin position="333"/>
        <end position="342"/>
    </location>
</feature>
<dbReference type="InterPro" id="IPR017871">
    <property type="entry name" value="ABC_transporter-like_CS"/>
</dbReference>
<evidence type="ECO:0000313" key="9">
    <source>
        <dbReference type="Proteomes" id="UP000622166"/>
    </source>
</evidence>
<organism evidence="8 9">
    <name type="scientific">Streptomyces poonensis</name>
    <dbReference type="NCBI Taxonomy" id="68255"/>
    <lineage>
        <taxon>Bacteria</taxon>
        <taxon>Bacillati</taxon>
        <taxon>Actinomycetota</taxon>
        <taxon>Actinomycetes</taxon>
        <taxon>Kitasatosporales</taxon>
        <taxon>Streptomycetaceae</taxon>
        <taxon>Streptomyces</taxon>
    </lineage>
</organism>
<dbReference type="RefSeq" id="WP_189861403.1">
    <property type="nucleotide sequence ID" value="NZ_BMVW01000008.1"/>
</dbReference>
<dbReference type="PROSITE" id="PS50893">
    <property type="entry name" value="ABC_TRANSPORTER_2"/>
    <property type="match status" value="1"/>
</dbReference>
<name>A0A918UL27_9ACTN</name>
<dbReference type="InterPro" id="IPR000383">
    <property type="entry name" value="Xaa-Pro-like_dom"/>
</dbReference>
<keyword evidence="5 8" id="KW-0067">ATP-binding</keyword>
<evidence type="ECO:0000256" key="2">
    <source>
        <dbReference type="ARBA" id="ARBA00022448"/>
    </source>
</evidence>
<dbReference type="GO" id="GO:0005524">
    <property type="term" value="F:ATP binding"/>
    <property type="evidence" value="ECO:0007669"/>
    <property type="project" value="UniProtKB-KW"/>
</dbReference>
<evidence type="ECO:0000256" key="3">
    <source>
        <dbReference type="ARBA" id="ARBA00022741"/>
    </source>
</evidence>
<dbReference type="PROSITE" id="PS00211">
    <property type="entry name" value="ABC_TRANSPORTER_1"/>
    <property type="match status" value="1"/>
</dbReference>
<feature type="region of interest" description="Disordered" evidence="6">
    <location>
        <begin position="325"/>
        <end position="364"/>
    </location>
</feature>
<dbReference type="Proteomes" id="UP000622166">
    <property type="component" value="Unassembled WGS sequence"/>
</dbReference>
<dbReference type="InterPro" id="IPR013736">
    <property type="entry name" value="Xaa-Pro_dipept_C"/>
</dbReference>
<gene>
    <name evidence="8" type="ORF">GCM10010365_42180</name>
</gene>
<dbReference type="SUPFAM" id="SSF53474">
    <property type="entry name" value="alpha/beta-Hydrolases"/>
    <property type="match status" value="1"/>
</dbReference>
<dbReference type="SUPFAM" id="SSF49785">
    <property type="entry name" value="Galactose-binding domain-like"/>
    <property type="match status" value="1"/>
</dbReference>
<evidence type="ECO:0000313" key="8">
    <source>
        <dbReference type="EMBL" id="GGZ17758.1"/>
    </source>
</evidence>
<evidence type="ECO:0000256" key="1">
    <source>
        <dbReference type="ARBA" id="ARBA00005417"/>
    </source>
</evidence>
<sequence>MDLRLSGLRDRLRLRGPWRLPAAVAAVAVLAGAGTWTAVASDDPPPVHRADRVVAVRDGVRLDTSYFTSGASGRRPAVLLAHGFGGSKADVREQAESLARDGYAVLTWSARGFGESTGKIGLNDPEGEVADVTRLIDWLAERPEVELDKSGDPRVGVAGASYGGAIALLAAGHDRRVDAIAPAITYWDLADALFPNGVFKKLWAGYFINSGGGCDAFEARLCAMYERVAASGTPDAEAVKLLQERSPSAVGDRIEVPTLLMQGQTDSLFPLGQADAAAEAIRANGAPVDVDWIAGGHDGGDMEADRVQARTTAWFDRYLKDDEGTGTGPAFRVSREAGRADSDGTVPLTGVDADTYPGLGDGMRPVALTGRERTQTFDNPAGGNPPSISGLPGVGGTGGLSQLSSLGLSLSLDFPGQYAAFESAPVAEDLQITGSPTVTVHVRSTGDDAVLFAKVYDVGPDGAQPVLPAQLVEPVRVRGAKAGKDVTITLPAIDHEVDDGHRLRLVLSSTDLGYASPAAPAKYTVSLKGDLRVPSPLGEDTADAPLPSWVWWLPPAGALVALGLLLTGRRRTVAPAPDPALADVPLQITGLSKRYAKSTDRYAVKDLSFRVERGQVLGLLGPNGAGKTTTLRMLMGLIKPDDGEIHVFGHAIRPGAPVLSRVGAFVEGAGFLPHLSGRANLELYWQATGRPPEDAHLDEALEIAGLGDALSRAVRTYSQGMRQRLAIAQAMLGLPDLLILDEPTNGLDPPQIREMREVMIRYAAGGRTVIVSSHLLSEVEQSCTHLVVMERGRLVRAGAVHEITGAGDALLVGLAAGIADPVVEKVAALPGVASAERTEGGLLVRLAPGEDGHRAAADGAVTDGAVTGTEAPHSAAAARLLVDLVRLEIPVASLGPHRRLEDAFLTLIGGSG</sequence>
<dbReference type="InterPro" id="IPR027417">
    <property type="entry name" value="P-loop_NTPase"/>
</dbReference>
<evidence type="ECO:0000256" key="6">
    <source>
        <dbReference type="SAM" id="MobiDB-lite"/>
    </source>
</evidence>
<dbReference type="GO" id="GO:0016887">
    <property type="term" value="F:ATP hydrolysis activity"/>
    <property type="evidence" value="ECO:0007669"/>
    <property type="project" value="InterPro"/>
</dbReference>
<keyword evidence="3" id="KW-0547">Nucleotide-binding</keyword>
<comment type="caution">
    <text evidence="8">The sequence shown here is derived from an EMBL/GenBank/DDBJ whole genome shotgun (WGS) entry which is preliminary data.</text>
</comment>
<keyword evidence="2" id="KW-0813">Transport</keyword>
<dbReference type="GO" id="GO:0008239">
    <property type="term" value="F:dipeptidyl-peptidase activity"/>
    <property type="evidence" value="ECO:0007669"/>
    <property type="project" value="InterPro"/>
</dbReference>
<keyword evidence="9" id="KW-1185">Reference proteome</keyword>
<comment type="similarity">
    <text evidence="1">Belongs to the ABC transporter superfamily.</text>
</comment>